<evidence type="ECO:0000256" key="1">
    <source>
        <dbReference type="ARBA" id="ARBA00022801"/>
    </source>
</evidence>
<dbReference type="SMART" id="SM00490">
    <property type="entry name" value="HELICc"/>
    <property type="match status" value="1"/>
</dbReference>
<keyword evidence="1" id="KW-0378">Hydrolase</keyword>
<dbReference type="InterPro" id="IPR027417">
    <property type="entry name" value="P-loop_NTPase"/>
</dbReference>
<name>A0A923EBD1_CLOTT</name>
<protein>
    <submittedName>
        <fullName evidence="6">DEAD/DEAH box helicase</fullName>
    </submittedName>
</protein>
<dbReference type="GO" id="GO:0004386">
    <property type="term" value="F:helicase activity"/>
    <property type="evidence" value="ECO:0007669"/>
    <property type="project" value="UniProtKB-KW"/>
</dbReference>
<dbReference type="InterPro" id="IPR013663">
    <property type="entry name" value="Helicase_SWF/SNF/SWI_bac"/>
</dbReference>
<dbReference type="FunFam" id="3.40.50.10810:FF:000054">
    <property type="entry name" value="Helicase, Snf2 family"/>
    <property type="match status" value="1"/>
</dbReference>
<feature type="domain" description="Helicase ATP-binding" evidence="4">
    <location>
        <begin position="597"/>
        <end position="760"/>
    </location>
</feature>
<keyword evidence="2" id="KW-0863">Zinc-finger</keyword>
<dbReference type="InterPro" id="IPR014001">
    <property type="entry name" value="Helicase_ATP-bd"/>
</dbReference>
<dbReference type="InterPro" id="IPR049730">
    <property type="entry name" value="SNF2/RAD54-like_C"/>
</dbReference>
<dbReference type="InterPro" id="IPR000330">
    <property type="entry name" value="SNF2_N"/>
</dbReference>
<accession>A0A923EBD1</accession>
<dbReference type="Proteomes" id="UP000563151">
    <property type="component" value="Unassembled WGS sequence"/>
</dbReference>
<dbReference type="Pfam" id="PF00176">
    <property type="entry name" value="SNF2-rel_dom"/>
    <property type="match status" value="1"/>
</dbReference>
<sequence length="1051" mass="123117">MKVEVVQRDKEKVAEINSIVKSSDNDMEYKVFLRFKDETTYIESRCSCPYWGYMCKHAVAVLLKFIDEKEEFLKGAEEKRTKDFIYKIKSNILRNTSAESKIYLNTEYKVEINSRYRKTISLEMKVGENKLYVVKNIKDFVENLHSGKETYFGKGFTLNPYIHKFKEEDKDIIKLLWEIYEYKRTLENLDDYSMYSAKLFKGKKVYFTEKAVERFFNSLGNRTIDLVIDGKNMSNVSFVKEDFILDFKMESKNDEIILRQTSDIAVPIISSGKYFLYEGKIYNPSQELVKNYEPFFNYFLKEKKLQLNFNKNYSNDIASFVLPTLKKISRVLEVDNELKDKFYHEELNTSVYFDKREEKILANILFKYGNIEIGPFQSEVEGGERILIRDIEGEKKIISILENFHFKRENYNYVLEDEEKLLNFMSKGMELLQEVSEVYYSESFKNIKIYTKSSYKSSIKLNEDNLLEFTFDIEGIDKKELKDIFHALKEKRKYYRLKKGGFIPLIDEELQGIGNLIDYLNIKLSDLEKEKVLLKRYNAVYIDAAIKEKNISFIEKNKKFKNLVNNIEDMGEIHYVIPKNLEKIMRPYQKFGFKWFKTLSSCGFGGILADEMGLGKTLQTIAFIKSEVDENKENRMPSLVICPTSLVYNWQDEINKFESDLKCVIISGNRDEREKNIEKIEEADIVVTSYALIRRDISDYEKIKFRYCFLDEAQNIKNPESLNAQSVKSIKANSYFALTGTPVENSLGELWSIFDFIMPGYLLSSRKFSLKYETPIVKNKDSNALKELNIHIKPFILRRLKKDVIKELPPKIEHNIIVDMTEEQKKVYGSFVQQAREDMNKEIKEKGFNRSKIKILSLLTRLRQICCDPSTFIENYEGNSGKMEAILDIVENNINEGHKILLFSQFTSVLENIRKKFEKNNIKYLYLDGSTKADIRGNLVKEFNEGDTKIFLISLKAGGTGLNLTSADIVIHFDPWWNPAVEQQASDRAHRIGQRKTVEVIRLIAKGSIEEKIYKIQNKKKEIIENVIDKTSGEEILLSSMNQKEIEELFQ</sequence>
<proteinExistence type="predicted"/>
<dbReference type="InterPro" id="IPR007527">
    <property type="entry name" value="Znf_SWIM"/>
</dbReference>
<keyword evidence="6" id="KW-0347">Helicase</keyword>
<evidence type="ECO:0000259" key="4">
    <source>
        <dbReference type="PROSITE" id="PS51192"/>
    </source>
</evidence>
<dbReference type="PANTHER" id="PTHR10799">
    <property type="entry name" value="SNF2/RAD54 HELICASE FAMILY"/>
    <property type="match status" value="1"/>
</dbReference>
<evidence type="ECO:0000256" key="2">
    <source>
        <dbReference type="PROSITE-ProRule" id="PRU00325"/>
    </source>
</evidence>
<keyword evidence="6" id="KW-0547">Nucleotide-binding</keyword>
<dbReference type="PROSITE" id="PS51192">
    <property type="entry name" value="HELICASE_ATP_BIND_1"/>
    <property type="match status" value="1"/>
</dbReference>
<dbReference type="Pfam" id="PF08455">
    <property type="entry name" value="SNF2_assoc"/>
    <property type="match status" value="1"/>
</dbReference>
<keyword evidence="6" id="KW-0067">ATP-binding</keyword>
<dbReference type="PROSITE" id="PS50966">
    <property type="entry name" value="ZF_SWIM"/>
    <property type="match status" value="1"/>
</dbReference>
<dbReference type="PROSITE" id="PS51194">
    <property type="entry name" value="HELICASE_CTER"/>
    <property type="match status" value="1"/>
</dbReference>
<evidence type="ECO:0000259" key="3">
    <source>
        <dbReference type="PROSITE" id="PS50966"/>
    </source>
</evidence>
<dbReference type="InterPro" id="IPR001650">
    <property type="entry name" value="Helicase_C-like"/>
</dbReference>
<dbReference type="Gene3D" id="3.40.50.10810">
    <property type="entry name" value="Tandem AAA-ATPase domain"/>
    <property type="match status" value="1"/>
</dbReference>
<organism evidence="6 7">
    <name type="scientific">Clostridium tetanomorphum</name>
    <dbReference type="NCBI Taxonomy" id="1553"/>
    <lineage>
        <taxon>Bacteria</taxon>
        <taxon>Bacillati</taxon>
        <taxon>Bacillota</taxon>
        <taxon>Clostridia</taxon>
        <taxon>Eubacteriales</taxon>
        <taxon>Clostridiaceae</taxon>
        <taxon>Clostridium</taxon>
    </lineage>
</organism>
<reference evidence="6 7" key="1">
    <citation type="submission" date="2020-04" db="EMBL/GenBank/DDBJ databases">
        <title>Genomic insights into acetone-butanol-ethanol (ABE) fermentation by sequencing solventogenic clostridia strains.</title>
        <authorList>
            <person name="Brown S."/>
        </authorList>
    </citation>
    <scope>NUCLEOTIDE SEQUENCE [LARGE SCALE GENOMIC DNA]</scope>
    <source>
        <strain evidence="6 7">DJ011</strain>
    </source>
</reference>
<keyword evidence="2" id="KW-0862">Zinc</keyword>
<dbReference type="EMBL" id="JAAZWO010000008">
    <property type="protein sequence ID" value="MBC2397829.1"/>
    <property type="molecule type" value="Genomic_DNA"/>
</dbReference>
<dbReference type="SUPFAM" id="SSF52540">
    <property type="entry name" value="P-loop containing nucleoside triphosphate hydrolases"/>
    <property type="match status" value="2"/>
</dbReference>
<dbReference type="FunFam" id="3.40.50.300:FF:000533">
    <property type="entry name" value="Helicase, Snf2 family"/>
    <property type="match status" value="1"/>
</dbReference>
<dbReference type="CDD" id="cd18793">
    <property type="entry name" value="SF2_C_SNF"/>
    <property type="match status" value="1"/>
</dbReference>
<dbReference type="InterPro" id="IPR038718">
    <property type="entry name" value="SNF2-like_sf"/>
</dbReference>
<gene>
    <name evidence="6" type="ORF">HGG79_08585</name>
</gene>
<keyword evidence="7" id="KW-1185">Reference proteome</keyword>
<dbReference type="SMART" id="SM00487">
    <property type="entry name" value="DEXDc"/>
    <property type="match status" value="1"/>
</dbReference>
<evidence type="ECO:0000313" key="7">
    <source>
        <dbReference type="Proteomes" id="UP000563151"/>
    </source>
</evidence>
<dbReference type="Gene3D" id="3.40.50.300">
    <property type="entry name" value="P-loop containing nucleotide triphosphate hydrolases"/>
    <property type="match status" value="1"/>
</dbReference>
<dbReference type="GO" id="GO:0008270">
    <property type="term" value="F:zinc ion binding"/>
    <property type="evidence" value="ECO:0007669"/>
    <property type="project" value="UniProtKB-KW"/>
</dbReference>
<feature type="domain" description="SWIM-type" evidence="3">
    <location>
        <begin position="29"/>
        <end position="66"/>
    </location>
</feature>
<evidence type="ECO:0000313" key="6">
    <source>
        <dbReference type="EMBL" id="MBC2397829.1"/>
    </source>
</evidence>
<evidence type="ECO:0000259" key="5">
    <source>
        <dbReference type="PROSITE" id="PS51194"/>
    </source>
</evidence>
<keyword evidence="2" id="KW-0479">Metal-binding</keyword>
<dbReference type="Pfam" id="PF04434">
    <property type="entry name" value="SWIM"/>
    <property type="match status" value="1"/>
</dbReference>
<comment type="caution">
    <text evidence="6">The sequence shown here is derived from an EMBL/GenBank/DDBJ whole genome shotgun (WGS) entry which is preliminary data.</text>
</comment>
<feature type="domain" description="Helicase C-terminal" evidence="5">
    <location>
        <begin position="882"/>
        <end position="1039"/>
    </location>
</feature>
<dbReference type="GO" id="GO:0005524">
    <property type="term" value="F:ATP binding"/>
    <property type="evidence" value="ECO:0007669"/>
    <property type="project" value="InterPro"/>
</dbReference>
<dbReference type="GO" id="GO:0016787">
    <property type="term" value="F:hydrolase activity"/>
    <property type="evidence" value="ECO:0007669"/>
    <property type="project" value="UniProtKB-KW"/>
</dbReference>
<dbReference type="Pfam" id="PF00271">
    <property type="entry name" value="Helicase_C"/>
    <property type="match status" value="1"/>
</dbReference>
<dbReference type="CDD" id="cd18012">
    <property type="entry name" value="DEXQc_arch_SWI2_SNF2"/>
    <property type="match status" value="1"/>
</dbReference>
<dbReference type="AlphaFoldDB" id="A0A923EBD1"/>